<reference evidence="3" key="2">
    <citation type="journal article" date="2015" name="Data Brief">
        <title>Shoot transcriptome of the giant reed, Arundo donax.</title>
        <authorList>
            <person name="Barrero R.A."/>
            <person name="Guerrero F.D."/>
            <person name="Moolhuijzen P."/>
            <person name="Goolsby J.A."/>
            <person name="Tidwell J."/>
            <person name="Bellgard S.E."/>
            <person name="Bellgard M.I."/>
        </authorList>
    </citation>
    <scope>NUCLEOTIDE SEQUENCE</scope>
    <source>
        <tissue evidence="3">Shoot tissue taken approximately 20 cm above the soil surface</tissue>
    </source>
</reference>
<organism evidence="3">
    <name type="scientific">Arundo donax</name>
    <name type="common">Giant reed</name>
    <name type="synonym">Donax arundinaceus</name>
    <dbReference type="NCBI Taxonomy" id="35708"/>
    <lineage>
        <taxon>Eukaryota</taxon>
        <taxon>Viridiplantae</taxon>
        <taxon>Streptophyta</taxon>
        <taxon>Embryophyta</taxon>
        <taxon>Tracheophyta</taxon>
        <taxon>Spermatophyta</taxon>
        <taxon>Magnoliopsida</taxon>
        <taxon>Liliopsida</taxon>
        <taxon>Poales</taxon>
        <taxon>Poaceae</taxon>
        <taxon>PACMAD clade</taxon>
        <taxon>Arundinoideae</taxon>
        <taxon>Arundineae</taxon>
        <taxon>Arundo</taxon>
    </lineage>
</organism>
<protein>
    <submittedName>
        <fullName evidence="3">Nfd110</fullName>
    </submittedName>
</protein>
<reference evidence="3" key="1">
    <citation type="submission" date="2014-09" db="EMBL/GenBank/DDBJ databases">
        <authorList>
            <person name="Magalhaes I.L.F."/>
            <person name="Oliveira U."/>
            <person name="Santos F.R."/>
            <person name="Vidigal T.H.D.A."/>
            <person name="Brescovit A.D."/>
            <person name="Santos A.J."/>
        </authorList>
    </citation>
    <scope>NUCLEOTIDE SEQUENCE</scope>
    <source>
        <tissue evidence="3">Shoot tissue taken approximately 20 cm above the soil surface</tissue>
    </source>
</reference>
<keyword evidence="2" id="KW-0812">Transmembrane</keyword>
<proteinExistence type="predicted"/>
<name>A0A0A9D279_ARUDO</name>
<feature type="transmembrane region" description="Helical" evidence="2">
    <location>
        <begin position="12"/>
        <end position="35"/>
    </location>
</feature>
<keyword evidence="2" id="KW-0472">Membrane</keyword>
<evidence type="ECO:0000256" key="2">
    <source>
        <dbReference type="SAM" id="Phobius"/>
    </source>
</evidence>
<feature type="region of interest" description="Disordered" evidence="1">
    <location>
        <begin position="59"/>
        <end position="91"/>
    </location>
</feature>
<dbReference type="EMBL" id="GBRH01218145">
    <property type="protein sequence ID" value="JAD79750.1"/>
    <property type="molecule type" value="Transcribed_RNA"/>
</dbReference>
<sequence length="91" mass="9416">MELSLFLGHLDFGSFFFFGFLFSAPSSATLLGFLFTGGFELLASFLKGFSFSPPLILASEPSSSESSVGDPLSSLSATKSSSSSSLSPSPA</sequence>
<accession>A0A0A9D279</accession>
<evidence type="ECO:0000313" key="3">
    <source>
        <dbReference type="EMBL" id="JAD79750.1"/>
    </source>
</evidence>
<keyword evidence="2" id="KW-1133">Transmembrane helix</keyword>
<evidence type="ECO:0000256" key="1">
    <source>
        <dbReference type="SAM" id="MobiDB-lite"/>
    </source>
</evidence>
<dbReference type="AlphaFoldDB" id="A0A0A9D279"/>